<dbReference type="Proteomes" id="UP000031390">
    <property type="component" value="Unassembled WGS sequence"/>
</dbReference>
<reference evidence="1 3" key="1">
    <citation type="submission" date="2014-12" db="EMBL/GenBank/DDBJ databases">
        <title>Genome sequence of Morococcus cerebrosus.</title>
        <authorList>
            <person name="Shin S.-K."/>
            <person name="Yi H."/>
        </authorList>
    </citation>
    <scope>NUCLEOTIDE SEQUENCE [LARGE SCALE GENOMIC DNA]</scope>
    <source>
        <strain evidence="1 3">CIP 81.93</strain>
    </source>
</reference>
<evidence type="ECO:0000313" key="2">
    <source>
        <dbReference type="EMBL" id="UNV86903.1"/>
    </source>
</evidence>
<keyword evidence="4" id="KW-1185">Reference proteome</keyword>
<sequence>MLPESALTQMYPVIMTPSHDGKYFHNYVLSLLNIVHTSAQNGWPLQVMMQRGESLITRARNNCVATFLENKEWTHLFWIDSDIGFSAEAFYRLLLADKDVVAGIYPLKRENWPDEGVPAGTTQADFERMYTAYTVNTGDKNENGEIVLRVDEEGFMKVDDAPTGFMVIKRSVFEKMMAAYPELNYISDSDYKREDKGLHYRFFDCMVDPESKRYLSEDYTFCRLWQQIGGEVYVDVQSNLTHQGAKIYRGAFADSLQTNVAQAVFAPAGTPMSLDLAAPLKSNPRGAE</sequence>
<evidence type="ECO:0008006" key="5">
    <source>
        <dbReference type="Google" id="ProtNLM"/>
    </source>
</evidence>
<dbReference type="Proteomes" id="UP000829504">
    <property type="component" value="Chromosome"/>
</dbReference>
<evidence type="ECO:0000313" key="4">
    <source>
        <dbReference type="Proteomes" id="UP000829504"/>
    </source>
</evidence>
<organism evidence="1 3">
    <name type="scientific">Morococcus cerebrosus</name>
    <dbReference type="NCBI Taxonomy" id="1056807"/>
    <lineage>
        <taxon>Bacteria</taxon>
        <taxon>Pseudomonadati</taxon>
        <taxon>Pseudomonadota</taxon>
        <taxon>Betaproteobacteria</taxon>
        <taxon>Neisseriales</taxon>
        <taxon>Neisseriaceae</taxon>
        <taxon>Morococcus</taxon>
    </lineage>
</organism>
<dbReference type="InterPro" id="IPR029044">
    <property type="entry name" value="Nucleotide-diphossugar_trans"/>
</dbReference>
<protein>
    <recommendedName>
        <fullName evidence="5">Glycosyltransferase</fullName>
    </recommendedName>
</protein>
<proteinExistence type="predicted"/>
<dbReference type="EMBL" id="JUFZ01000109">
    <property type="protein sequence ID" value="KIC06262.1"/>
    <property type="molecule type" value="Genomic_DNA"/>
</dbReference>
<dbReference type="PATRIC" id="fig|1056807.3.peg.2149"/>
<evidence type="ECO:0000313" key="3">
    <source>
        <dbReference type="Proteomes" id="UP000031390"/>
    </source>
</evidence>
<dbReference type="SUPFAM" id="SSF53448">
    <property type="entry name" value="Nucleotide-diphospho-sugar transferases"/>
    <property type="match status" value="1"/>
</dbReference>
<reference evidence="2 4" key="2">
    <citation type="submission" date="2022-03" db="EMBL/GenBank/DDBJ databases">
        <title>Genome sequencing of Morococcus cerebrosus.</title>
        <authorList>
            <person name="Baek M.-G."/>
            <person name="Yi H."/>
        </authorList>
    </citation>
    <scope>NUCLEOTIDE SEQUENCE [LARGE SCALE GENOMIC DNA]</scope>
    <source>
        <strain evidence="2 4">CIP 81.93</strain>
    </source>
</reference>
<dbReference type="RefSeq" id="WP_039409619.1">
    <property type="nucleotide sequence ID" value="NZ_CP094242.1"/>
</dbReference>
<gene>
    <name evidence="1" type="ORF">MCC93_22420</name>
    <name evidence="2" type="ORF">MON37_09595</name>
</gene>
<dbReference type="EMBL" id="CP094242">
    <property type="protein sequence ID" value="UNV86903.1"/>
    <property type="molecule type" value="Genomic_DNA"/>
</dbReference>
<dbReference type="AlphaFoldDB" id="A0A0C1GWR6"/>
<name>A0A0C1GWR6_9NEIS</name>
<dbReference type="Gene3D" id="3.90.550.40">
    <property type="match status" value="1"/>
</dbReference>
<accession>A0A0C1GWR6</accession>
<evidence type="ECO:0000313" key="1">
    <source>
        <dbReference type="EMBL" id="KIC06262.1"/>
    </source>
</evidence>